<dbReference type="Proteomes" id="UP000091926">
    <property type="component" value="Chromosome"/>
</dbReference>
<dbReference type="EMBL" id="CP016172">
    <property type="protein sequence ID" value="ANN76922.1"/>
    <property type="molecule type" value="Genomic_DNA"/>
</dbReference>
<dbReference type="KEGG" id="bfz:BAU07_07170"/>
<reference evidence="1 2" key="1">
    <citation type="submission" date="2016-06" db="EMBL/GenBank/DDBJ databases">
        <title>Complete genome sequences of Bordetella bronchialis and Bordetella flabilis.</title>
        <authorList>
            <person name="LiPuma J.J."/>
            <person name="Spilker T."/>
        </authorList>
    </citation>
    <scope>NUCLEOTIDE SEQUENCE [LARGE SCALE GENOMIC DNA]</scope>
    <source>
        <strain evidence="1 2">AU10664</strain>
    </source>
</reference>
<gene>
    <name evidence="1" type="ORF">BAU07_07170</name>
</gene>
<dbReference type="OrthoDB" id="8926607at2"/>
<sequence length="110" mass="12108">MDTIVILRFETYDDAMRARDGVVHRHAADLIEARVELRDDEAGPTQGNFVTGNKLHDGKQTGEYAEQFKNPCIGGPVLVIADCHDPEAAQRVTEFLTALGGRELEFPATP</sequence>
<dbReference type="STRING" id="463014.BAU07_07170"/>
<evidence type="ECO:0000313" key="2">
    <source>
        <dbReference type="Proteomes" id="UP000091926"/>
    </source>
</evidence>
<dbReference type="AlphaFoldDB" id="A0A193GAA0"/>
<keyword evidence="2" id="KW-1185">Reference proteome</keyword>
<proteinExistence type="predicted"/>
<accession>A0A193GAA0</accession>
<dbReference type="RefSeq" id="WP_066655351.1">
    <property type="nucleotide sequence ID" value="NZ_CBCSCL010000008.1"/>
</dbReference>
<evidence type="ECO:0000313" key="1">
    <source>
        <dbReference type="EMBL" id="ANN76922.1"/>
    </source>
</evidence>
<protein>
    <submittedName>
        <fullName evidence="1">Uncharacterized protein</fullName>
    </submittedName>
</protein>
<organism evidence="1 2">
    <name type="scientific">Bordetella flabilis</name>
    <dbReference type="NCBI Taxonomy" id="463014"/>
    <lineage>
        <taxon>Bacteria</taxon>
        <taxon>Pseudomonadati</taxon>
        <taxon>Pseudomonadota</taxon>
        <taxon>Betaproteobacteria</taxon>
        <taxon>Burkholderiales</taxon>
        <taxon>Alcaligenaceae</taxon>
        <taxon>Bordetella</taxon>
    </lineage>
</organism>
<name>A0A193GAA0_9BORD</name>